<keyword evidence="2" id="KW-1185">Reference proteome</keyword>
<protein>
    <submittedName>
        <fullName evidence="1">Uncharacterized protein</fullName>
    </submittedName>
</protein>
<dbReference type="Proteomes" id="UP000053424">
    <property type="component" value="Unassembled WGS sequence"/>
</dbReference>
<organism evidence="1 2">
    <name type="scientific">Hebeloma cylindrosporum</name>
    <dbReference type="NCBI Taxonomy" id="76867"/>
    <lineage>
        <taxon>Eukaryota</taxon>
        <taxon>Fungi</taxon>
        <taxon>Dikarya</taxon>
        <taxon>Basidiomycota</taxon>
        <taxon>Agaricomycotina</taxon>
        <taxon>Agaricomycetes</taxon>
        <taxon>Agaricomycetidae</taxon>
        <taxon>Agaricales</taxon>
        <taxon>Agaricineae</taxon>
        <taxon>Hymenogastraceae</taxon>
        <taxon>Hebeloma</taxon>
    </lineage>
</organism>
<evidence type="ECO:0000313" key="1">
    <source>
        <dbReference type="EMBL" id="KIM36548.1"/>
    </source>
</evidence>
<reference evidence="2" key="2">
    <citation type="submission" date="2015-01" db="EMBL/GenBank/DDBJ databases">
        <title>Evolutionary Origins and Diversification of the Mycorrhizal Mutualists.</title>
        <authorList>
            <consortium name="DOE Joint Genome Institute"/>
            <consortium name="Mycorrhizal Genomics Consortium"/>
            <person name="Kohler A."/>
            <person name="Kuo A."/>
            <person name="Nagy L.G."/>
            <person name="Floudas D."/>
            <person name="Copeland A."/>
            <person name="Barry K.W."/>
            <person name="Cichocki N."/>
            <person name="Veneault-Fourrey C."/>
            <person name="LaButti K."/>
            <person name="Lindquist E.A."/>
            <person name="Lipzen A."/>
            <person name="Lundell T."/>
            <person name="Morin E."/>
            <person name="Murat C."/>
            <person name="Riley R."/>
            <person name="Ohm R."/>
            <person name="Sun H."/>
            <person name="Tunlid A."/>
            <person name="Henrissat B."/>
            <person name="Grigoriev I.V."/>
            <person name="Hibbett D.S."/>
            <person name="Martin F."/>
        </authorList>
    </citation>
    <scope>NUCLEOTIDE SEQUENCE [LARGE SCALE GENOMIC DNA]</scope>
    <source>
        <strain evidence="2">h7</strain>
    </source>
</reference>
<dbReference type="EMBL" id="KN831804">
    <property type="protein sequence ID" value="KIM36548.1"/>
    <property type="molecule type" value="Genomic_DNA"/>
</dbReference>
<dbReference type="HOGENOM" id="CLU_2306493_0_0_1"/>
<evidence type="ECO:0000313" key="2">
    <source>
        <dbReference type="Proteomes" id="UP000053424"/>
    </source>
</evidence>
<gene>
    <name evidence="1" type="ORF">M413DRAFT_288622</name>
</gene>
<name>A0A0C2XF31_HEBCY</name>
<reference evidence="1 2" key="1">
    <citation type="submission" date="2014-04" db="EMBL/GenBank/DDBJ databases">
        <authorList>
            <consortium name="DOE Joint Genome Institute"/>
            <person name="Kuo A."/>
            <person name="Gay G."/>
            <person name="Dore J."/>
            <person name="Kohler A."/>
            <person name="Nagy L.G."/>
            <person name="Floudas D."/>
            <person name="Copeland A."/>
            <person name="Barry K.W."/>
            <person name="Cichocki N."/>
            <person name="Veneault-Fourrey C."/>
            <person name="LaButti K."/>
            <person name="Lindquist E.A."/>
            <person name="Lipzen A."/>
            <person name="Lundell T."/>
            <person name="Morin E."/>
            <person name="Murat C."/>
            <person name="Sun H."/>
            <person name="Tunlid A."/>
            <person name="Henrissat B."/>
            <person name="Grigoriev I.V."/>
            <person name="Hibbett D.S."/>
            <person name="Martin F."/>
            <person name="Nordberg H.P."/>
            <person name="Cantor M.N."/>
            <person name="Hua S.X."/>
        </authorList>
    </citation>
    <scope>NUCLEOTIDE SEQUENCE [LARGE SCALE GENOMIC DNA]</scope>
    <source>
        <strain evidence="2">h7</strain>
    </source>
</reference>
<sequence>MERFWAVGVVSWAIEPGMRIRTRSVLSAAHEYPRVLGMGGRRLRDAQQTHYCCTLLTRRAFVSNPYILMGCGPYHHRWTASEVFTDIALGRVVFLQPRSL</sequence>
<proteinExistence type="predicted"/>
<dbReference type="AlphaFoldDB" id="A0A0C2XF31"/>
<accession>A0A0C2XF31</accession>